<dbReference type="Proteomes" id="UP001612915">
    <property type="component" value="Unassembled WGS sequence"/>
</dbReference>
<dbReference type="CDD" id="cd07812">
    <property type="entry name" value="SRPBCC"/>
    <property type="match status" value="1"/>
</dbReference>
<protein>
    <submittedName>
        <fullName evidence="1">SRPBCC family protein</fullName>
    </submittedName>
</protein>
<gene>
    <name evidence="1" type="ORF">ACIB24_07805</name>
</gene>
<comment type="caution">
    <text evidence="1">The sequence shown here is derived from an EMBL/GenBank/DDBJ whole genome shotgun (WGS) entry which is preliminary data.</text>
</comment>
<accession>A0ABW8AKT8</accession>
<dbReference type="SUPFAM" id="SSF55961">
    <property type="entry name" value="Bet v1-like"/>
    <property type="match status" value="1"/>
</dbReference>
<dbReference type="EMBL" id="JBITLV010000002">
    <property type="protein sequence ID" value="MFI7586965.1"/>
    <property type="molecule type" value="Genomic_DNA"/>
</dbReference>
<dbReference type="Pfam" id="PF10604">
    <property type="entry name" value="Polyketide_cyc2"/>
    <property type="match status" value="1"/>
</dbReference>
<dbReference type="RefSeq" id="WP_398277695.1">
    <property type="nucleotide sequence ID" value="NZ_JBITLV010000002.1"/>
</dbReference>
<reference evidence="1 2" key="1">
    <citation type="submission" date="2024-10" db="EMBL/GenBank/DDBJ databases">
        <title>The Natural Products Discovery Center: Release of the First 8490 Sequenced Strains for Exploring Actinobacteria Biosynthetic Diversity.</title>
        <authorList>
            <person name="Kalkreuter E."/>
            <person name="Kautsar S.A."/>
            <person name="Yang D."/>
            <person name="Bader C.D."/>
            <person name="Teijaro C.N."/>
            <person name="Fluegel L."/>
            <person name="Davis C.M."/>
            <person name="Simpson J.R."/>
            <person name="Lauterbach L."/>
            <person name="Steele A.D."/>
            <person name="Gui C."/>
            <person name="Meng S."/>
            <person name="Li G."/>
            <person name="Viehrig K."/>
            <person name="Ye F."/>
            <person name="Su P."/>
            <person name="Kiefer A.F."/>
            <person name="Nichols A."/>
            <person name="Cepeda A.J."/>
            <person name="Yan W."/>
            <person name="Fan B."/>
            <person name="Jiang Y."/>
            <person name="Adhikari A."/>
            <person name="Zheng C.-J."/>
            <person name="Schuster L."/>
            <person name="Cowan T.M."/>
            <person name="Smanski M.J."/>
            <person name="Chevrette M.G."/>
            <person name="De Carvalho L.P.S."/>
            <person name="Shen B."/>
        </authorList>
    </citation>
    <scope>NUCLEOTIDE SEQUENCE [LARGE SCALE GENOMIC DNA]</scope>
    <source>
        <strain evidence="1 2">NPDC049639</strain>
    </source>
</reference>
<dbReference type="Gene3D" id="3.30.530.20">
    <property type="match status" value="1"/>
</dbReference>
<name>A0ABW8AKT8_9ACTN</name>
<organism evidence="1 2">
    <name type="scientific">Spongisporangium articulatum</name>
    <dbReference type="NCBI Taxonomy" id="3362603"/>
    <lineage>
        <taxon>Bacteria</taxon>
        <taxon>Bacillati</taxon>
        <taxon>Actinomycetota</taxon>
        <taxon>Actinomycetes</taxon>
        <taxon>Kineosporiales</taxon>
        <taxon>Kineosporiaceae</taxon>
        <taxon>Spongisporangium</taxon>
    </lineage>
</organism>
<dbReference type="InterPro" id="IPR023393">
    <property type="entry name" value="START-like_dom_sf"/>
</dbReference>
<sequence length="172" mass="19409">MTVSDSVVVAADALTLWRAVADPTQMPRWSPENTGAVLESRPQESRPLTVGETFVGSNRRRAWTVVVARWRTHCVVTISEPGECFEFRVDRFGLRKPSLGVNIATWRYTFRAVPGGTRVTETWVDGRQRWPNWAARGFDFFAVTGRTFAAYQRRNIARTLGNLQADFAQSAT</sequence>
<proteinExistence type="predicted"/>
<evidence type="ECO:0000313" key="2">
    <source>
        <dbReference type="Proteomes" id="UP001612915"/>
    </source>
</evidence>
<keyword evidence="2" id="KW-1185">Reference proteome</keyword>
<evidence type="ECO:0000313" key="1">
    <source>
        <dbReference type="EMBL" id="MFI7586965.1"/>
    </source>
</evidence>
<dbReference type="InterPro" id="IPR019587">
    <property type="entry name" value="Polyketide_cyclase/dehydratase"/>
</dbReference>